<comment type="caution">
    <text evidence="2">The sequence shown here is derived from an EMBL/GenBank/DDBJ whole genome shotgun (WGS) entry which is preliminary data.</text>
</comment>
<name>M0MBX3_9EURY</name>
<gene>
    <name evidence="2" type="ORF">C449_16913</name>
</gene>
<dbReference type="AlphaFoldDB" id="M0MBX3"/>
<dbReference type="PATRIC" id="fig|1227455.4.peg.3443"/>
<proteinExistence type="predicted"/>
<reference evidence="2 3" key="1">
    <citation type="journal article" date="2014" name="PLoS Genet.">
        <title>Phylogenetically driven sequencing of extremely halophilic archaea reveals strategies for static and dynamic osmo-response.</title>
        <authorList>
            <person name="Becker E.A."/>
            <person name="Seitzer P.M."/>
            <person name="Tritt A."/>
            <person name="Larsen D."/>
            <person name="Krusor M."/>
            <person name="Yao A.I."/>
            <person name="Wu D."/>
            <person name="Madern D."/>
            <person name="Eisen J.A."/>
            <person name="Darling A.E."/>
            <person name="Facciotti M.T."/>
        </authorList>
    </citation>
    <scope>NUCLEOTIDE SEQUENCE [LARGE SCALE GENOMIC DNA]</scope>
    <source>
        <strain evidence="2 3">DSM 5350</strain>
    </source>
</reference>
<evidence type="ECO:0000313" key="2">
    <source>
        <dbReference type="EMBL" id="EMA42843.1"/>
    </source>
</evidence>
<dbReference type="InParanoid" id="M0MBX3"/>
<protein>
    <submittedName>
        <fullName evidence="2">Uncharacterized protein</fullName>
    </submittedName>
</protein>
<accession>M0MBX3</accession>
<feature type="transmembrane region" description="Helical" evidence="1">
    <location>
        <begin position="12"/>
        <end position="32"/>
    </location>
</feature>
<sequence>MRTEQYADMDSSRLAGIGFLVAGLVALLWFSVDPAVTVPAIFSAVIGAGLCSLGVLWLRDGTEPDHARDGRRISVPVAVGAAAVLFAIGVAAAVGV</sequence>
<feature type="transmembrane region" description="Helical" evidence="1">
    <location>
        <begin position="73"/>
        <end position="94"/>
    </location>
</feature>
<dbReference type="Proteomes" id="UP000011669">
    <property type="component" value="Unassembled WGS sequence"/>
</dbReference>
<dbReference type="STRING" id="1227455.C449_16913"/>
<dbReference type="EMBL" id="AOMD01000033">
    <property type="protein sequence ID" value="EMA42843.1"/>
    <property type="molecule type" value="Genomic_DNA"/>
</dbReference>
<keyword evidence="1" id="KW-0812">Transmembrane</keyword>
<feature type="transmembrane region" description="Helical" evidence="1">
    <location>
        <begin position="38"/>
        <end position="58"/>
    </location>
</feature>
<organism evidence="2 3">
    <name type="scientific">Halococcus saccharolyticus DSM 5350</name>
    <dbReference type="NCBI Taxonomy" id="1227455"/>
    <lineage>
        <taxon>Archaea</taxon>
        <taxon>Methanobacteriati</taxon>
        <taxon>Methanobacteriota</taxon>
        <taxon>Stenosarchaea group</taxon>
        <taxon>Halobacteria</taxon>
        <taxon>Halobacteriales</taxon>
        <taxon>Halococcaceae</taxon>
        <taxon>Halococcus</taxon>
    </lineage>
</organism>
<keyword evidence="1" id="KW-0472">Membrane</keyword>
<evidence type="ECO:0000313" key="3">
    <source>
        <dbReference type="Proteomes" id="UP000011669"/>
    </source>
</evidence>
<keyword evidence="3" id="KW-1185">Reference proteome</keyword>
<keyword evidence="1" id="KW-1133">Transmembrane helix</keyword>
<evidence type="ECO:0000256" key="1">
    <source>
        <dbReference type="SAM" id="Phobius"/>
    </source>
</evidence>